<proteinExistence type="predicted"/>
<dbReference type="AlphaFoldDB" id="A0A4V2JYG9"/>
<name>A0A4V2JYG9_9APHY</name>
<dbReference type="Proteomes" id="UP000292957">
    <property type="component" value="Unassembled WGS sequence"/>
</dbReference>
<gene>
    <name evidence="2" type="ORF">BD311DRAFT_841983</name>
</gene>
<evidence type="ECO:0000313" key="2">
    <source>
        <dbReference type="EMBL" id="TBU21073.1"/>
    </source>
</evidence>
<reference evidence="2" key="1">
    <citation type="submission" date="2019-01" db="EMBL/GenBank/DDBJ databases">
        <title>Draft genome sequences of three monokaryotic isolates of the white-rot basidiomycete fungus Dichomitus squalens.</title>
        <authorList>
            <consortium name="DOE Joint Genome Institute"/>
            <person name="Lopez S.C."/>
            <person name="Andreopoulos B."/>
            <person name="Pangilinan J."/>
            <person name="Lipzen A."/>
            <person name="Riley R."/>
            <person name="Ahrendt S."/>
            <person name="Ng V."/>
            <person name="Barry K."/>
            <person name="Daum C."/>
            <person name="Grigoriev I.V."/>
            <person name="Hilden K.S."/>
            <person name="Makela M.R."/>
            <person name="de Vries R.P."/>
        </authorList>
    </citation>
    <scope>NUCLEOTIDE SEQUENCE [LARGE SCALE GENOMIC DNA]</scope>
    <source>
        <strain evidence="2">OM18370.1</strain>
    </source>
</reference>
<feature type="non-terminal residue" evidence="2">
    <location>
        <position position="1"/>
    </location>
</feature>
<organism evidence="2">
    <name type="scientific">Dichomitus squalens</name>
    <dbReference type="NCBI Taxonomy" id="114155"/>
    <lineage>
        <taxon>Eukaryota</taxon>
        <taxon>Fungi</taxon>
        <taxon>Dikarya</taxon>
        <taxon>Basidiomycota</taxon>
        <taxon>Agaricomycotina</taxon>
        <taxon>Agaricomycetes</taxon>
        <taxon>Polyporales</taxon>
        <taxon>Polyporaceae</taxon>
        <taxon>Dichomitus</taxon>
    </lineage>
</organism>
<feature type="compositionally biased region" description="Polar residues" evidence="1">
    <location>
        <begin position="48"/>
        <end position="69"/>
    </location>
</feature>
<feature type="region of interest" description="Disordered" evidence="1">
    <location>
        <begin position="36"/>
        <end position="69"/>
    </location>
</feature>
<evidence type="ECO:0000256" key="1">
    <source>
        <dbReference type="SAM" id="MobiDB-lite"/>
    </source>
</evidence>
<protein>
    <submittedName>
        <fullName evidence="2">Uncharacterized protein</fullName>
    </submittedName>
</protein>
<accession>A0A4V2JYG9</accession>
<sequence length="171" mass="19344">RTCRERRLQARLSRRRPPLIVNCDTRTLQRAYSCQPISQLQARPRSPSRPSLTQPTKPTLASTQAPTLQSKRIAHKATLPKGPLPQGARDTLKVYFHNLSQTPDVPARAHHARKTREFHARSGALHRAGRAAGSRRFARSRDGDIEANGRTRSFGSVIFRRRMRGRRAGSR</sequence>
<dbReference type="EMBL" id="ML143793">
    <property type="protein sequence ID" value="TBU21073.1"/>
    <property type="molecule type" value="Genomic_DNA"/>
</dbReference>